<name>A0ABU5XT43_9MYCO</name>
<dbReference type="Proteomes" id="UP001298593">
    <property type="component" value="Unassembled WGS sequence"/>
</dbReference>
<dbReference type="PANTHER" id="PTHR16305:SF28">
    <property type="entry name" value="GUANYLATE CYCLASE DOMAIN-CONTAINING PROTEIN"/>
    <property type="match status" value="1"/>
</dbReference>
<dbReference type="PANTHER" id="PTHR16305">
    <property type="entry name" value="TESTICULAR SOLUBLE ADENYLYL CYCLASE"/>
    <property type="match status" value="1"/>
</dbReference>
<dbReference type="InterPro" id="IPR000792">
    <property type="entry name" value="Tscrpt_reg_LuxR_C"/>
</dbReference>
<dbReference type="InterPro" id="IPR041664">
    <property type="entry name" value="AAA_16"/>
</dbReference>
<dbReference type="Pfam" id="PF13191">
    <property type="entry name" value="AAA_16"/>
    <property type="match status" value="1"/>
</dbReference>
<dbReference type="EMBL" id="JAYJJU010000004">
    <property type="protein sequence ID" value="MEB3031134.1"/>
    <property type="molecule type" value="Genomic_DNA"/>
</dbReference>
<dbReference type="InterPro" id="IPR016032">
    <property type="entry name" value="Sig_transdc_resp-reg_C-effctor"/>
</dbReference>
<evidence type="ECO:0000259" key="4">
    <source>
        <dbReference type="PROSITE" id="PS50043"/>
    </source>
</evidence>
<dbReference type="InterPro" id="IPR027417">
    <property type="entry name" value="P-loop_NTPase"/>
</dbReference>
<gene>
    <name evidence="5" type="ORF">KV113_06145</name>
</gene>
<evidence type="ECO:0000313" key="6">
    <source>
        <dbReference type="Proteomes" id="UP001298593"/>
    </source>
</evidence>
<dbReference type="RefSeq" id="WP_224974905.1">
    <property type="nucleotide sequence ID" value="NZ_JAYJJU010000004.1"/>
</dbReference>
<dbReference type="Pfam" id="PF00196">
    <property type="entry name" value="GerE"/>
    <property type="match status" value="1"/>
</dbReference>
<dbReference type="InterPro" id="IPR036388">
    <property type="entry name" value="WH-like_DNA-bd_sf"/>
</dbReference>
<dbReference type="CDD" id="cd06170">
    <property type="entry name" value="LuxR_C_like"/>
    <property type="match status" value="1"/>
</dbReference>
<dbReference type="Gene3D" id="1.25.40.10">
    <property type="entry name" value="Tetratricopeptide repeat domain"/>
    <property type="match status" value="1"/>
</dbReference>
<dbReference type="SMART" id="SM00421">
    <property type="entry name" value="HTH_LUXR"/>
    <property type="match status" value="1"/>
</dbReference>
<keyword evidence="6" id="KW-1185">Reference proteome</keyword>
<sequence>MDRLLERDTVLADLHRCWQDAQLSRGRIVLLRGEAGVGKTTVINRFLAGLSPRPRVVRGWCDPLATPRPLGPLLDVLGGLSGERPARVRAAIDAGDPEAIYARVVGLFGDGHRWVCAIEDLHWADGATLDLLRFLARRIDTVPVLLMVSYRDDEIGPQHPVAVLLGDLVTSAAVSRITLGPLSAAAVAHLAAESGVNAEALHRITDGNPFFVTEVLAAGPTALHEDGLPDTIAEAVVGRLARLSRTARETAQATAVCGPRAHPALVAAVYPGATAALSECLDAGVLVADADTVGFRHELARRATIDQIPDYQRKVLHQRALIALENPPIDPNRLAELAFHSDKAGDTDAVIRYGAAAAERASALGANRQAAELYALVLRHSDNIPSEQKVTWLEQHAFSSYVSGLTDTSVEWLREAIAVRHTLGDPLGEGDNLRWLSHMLYPLARTTEALEAGRAALRLLEDLGPTRQLAWALVNLAELAAFGCDPACADYAARALALGRELDDPAVLVRARCSAPLAAVACSDTGWDQLEAVWREAMTTRGLSAHAAVAGLMVCWFAALHHHRSADDFVGEASAFCKAHDVATFHALVIGAAALVALHRGDWARALEHANDVLTQPKMSPSHRHLPLVTLALIHARRGERPVAELLDEALAATEPDDLFRLGPVRAARAEAAWLAGDDDTARTEAQSGLRAATPNSDPWLVGHLQRWAQLSGSAPTTAPVTESVTPYRLELAGDWRAAAAAWTERDSPYDAAIAQLGGDIDAVQCALGTFRQLGARAAARRAQQRLSQLRGRSPDLRRKATSADPHGLTKRQRDVLELMAAGRSDAEIAATLYLSPKTVNTHVCAVLAKLGVHNRTQAAAFAHQQLPASR</sequence>
<evidence type="ECO:0000256" key="3">
    <source>
        <dbReference type="SAM" id="MobiDB-lite"/>
    </source>
</evidence>
<feature type="domain" description="HTH luxR-type" evidence="4">
    <location>
        <begin position="802"/>
        <end position="867"/>
    </location>
</feature>
<evidence type="ECO:0000256" key="1">
    <source>
        <dbReference type="ARBA" id="ARBA00022741"/>
    </source>
</evidence>
<dbReference type="SUPFAM" id="SSF46894">
    <property type="entry name" value="C-terminal effector domain of the bipartite response regulators"/>
    <property type="match status" value="1"/>
</dbReference>
<feature type="region of interest" description="Disordered" evidence="3">
    <location>
        <begin position="785"/>
        <end position="812"/>
    </location>
</feature>
<keyword evidence="2" id="KW-0067">ATP-binding</keyword>
<dbReference type="SUPFAM" id="SSF52540">
    <property type="entry name" value="P-loop containing nucleoside triphosphate hydrolases"/>
    <property type="match status" value="1"/>
</dbReference>
<protein>
    <submittedName>
        <fullName evidence="5">AAA family ATPase</fullName>
    </submittedName>
</protein>
<evidence type="ECO:0000313" key="5">
    <source>
        <dbReference type="EMBL" id="MEB3031134.1"/>
    </source>
</evidence>
<dbReference type="PROSITE" id="PS50043">
    <property type="entry name" value="HTH_LUXR_2"/>
    <property type="match status" value="1"/>
</dbReference>
<dbReference type="SUPFAM" id="SSF48452">
    <property type="entry name" value="TPR-like"/>
    <property type="match status" value="1"/>
</dbReference>
<evidence type="ECO:0000256" key="2">
    <source>
        <dbReference type="ARBA" id="ARBA00022840"/>
    </source>
</evidence>
<proteinExistence type="predicted"/>
<organism evidence="5 6">
    <name type="scientific">[Mycobacterium] nativiensis</name>
    <dbReference type="NCBI Taxonomy" id="2855503"/>
    <lineage>
        <taxon>Bacteria</taxon>
        <taxon>Bacillati</taxon>
        <taxon>Actinomycetota</taxon>
        <taxon>Actinomycetes</taxon>
        <taxon>Mycobacteriales</taxon>
        <taxon>Mycobacteriaceae</taxon>
        <taxon>Mycolicibacter</taxon>
    </lineage>
</organism>
<dbReference type="Gene3D" id="1.10.10.10">
    <property type="entry name" value="Winged helix-like DNA-binding domain superfamily/Winged helix DNA-binding domain"/>
    <property type="match status" value="1"/>
</dbReference>
<keyword evidence="1" id="KW-0547">Nucleotide-binding</keyword>
<comment type="caution">
    <text evidence="5">The sequence shown here is derived from an EMBL/GenBank/DDBJ whole genome shotgun (WGS) entry which is preliminary data.</text>
</comment>
<dbReference type="PRINTS" id="PR00038">
    <property type="entry name" value="HTHLUXR"/>
</dbReference>
<reference evidence="5 6" key="1">
    <citation type="submission" date="2023-12" db="EMBL/GenBank/DDBJ databases">
        <title>Description of new species of Mycobacterium terrae complex isolated from sewage at the Sao Paulo Zoological Park Foundation in Brazil.</title>
        <authorList>
            <person name="Romagnoli C.L."/>
            <person name="Conceicao E.C."/>
            <person name="Machado E."/>
            <person name="Barreto L.B.P.F."/>
            <person name="Sharma A."/>
            <person name="Silva N.M."/>
            <person name="Marques L.E."/>
            <person name="Juliana M.A."/>
            <person name="Lourenco M.C.S."/>
            <person name="Digiampietri L.A."/>
            <person name="Suffys P.N."/>
            <person name="Viana-Niero C."/>
        </authorList>
    </citation>
    <scope>NUCLEOTIDE SEQUENCE [LARGE SCALE GENOMIC DNA]</scope>
    <source>
        <strain evidence="5 6">MYC340</strain>
    </source>
</reference>
<accession>A0ABU5XT43</accession>
<dbReference type="InterPro" id="IPR011990">
    <property type="entry name" value="TPR-like_helical_dom_sf"/>
</dbReference>